<dbReference type="Proteomes" id="UP000000483">
    <property type="component" value="Chromosome"/>
</dbReference>
<dbReference type="InterPro" id="IPR005537">
    <property type="entry name" value="RAMP_III_fam"/>
</dbReference>
<accession>F2NE31</accession>
<dbReference type="Pfam" id="PF03787">
    <property type="entry name" value="RAMPs"/>
    <property type="match status" value="1"/>
</dbReference>
<dbReference type="eggNOG" id="COG1337">
    <property type="taxonomic scope" value="Bacteria"/>
</dbReference>
<dbReference type="HOGENOM" id="CLU_514570_0_0_7"/>
<sequence length="529" mass="58718">MSRFIHPYNFVPLPASVPRQPVETAPGWGRLAEDTYSGYLQADITVFTRLFIPSRRPMDVGWEITTDKHQENKHPVYKKFLYHSVGNKKMIPGSSIKGPVRSVMEVLSDSCLGLYGGKYKKDQHDKKRRLDYSNKASAEVKPGRCRLRAETGGPVTNPADGLCVCCRLFGLAAGGGAEPESGEYTALQGRLTFDDFYLSDADKKVISTSHFTLPELSDPKPWHAQFYLDTGGQIRGRKFYLHYDPDPTKLNTKDKTERNCTIQESILPGAVFTGRIRFTNLTGWELGLLLWGLELDDLPPFDAEGKRTPDLKAHKLGMGKPLGLGSVKIRVTGMALMQPARRYGEFTWPEDGKDGLETSVTGDELRTQVRELKETWAADAFQDRSQLSTLLTFPARRAISVRYPGYGWFRPCSHVNLAADGILADPCPPPATPPKPEGSPQGLQDDVQTDPVPPPRRVPKKPEKAGPKERVVTVLAVTAKGARIEFDGQTLTVTGISSYLNIKPQDKIKVRINKQPDGRLKVDFKGKAS</sequence>
<dbReference type="EMBL" id="CP002629">
    <property type="protein sequence ID" value="AEB10599.1"/>
    <property type="molecule type" value="Genomic_DNA"/>
</dbReference>
<name>F2NE31_DESAR</name>
<protein>
    <recommendedName>
        <fullName evidence="3">CRISPR type III-associated protein domain-containing protein</fullName>
    </recommendedName>
</protein>
<dbReference type="RefSeq" id="WP_013707708.1">
    <property type="nucleotide sequence ID" value="NC_015388.1"/>
</dbReference>
<dbReference type="PANTHER" id="PTHR35579">
    <property type="entry name" value="CRISPR SYSTEM CMS ENDORIBONUCLEASE CSM3"/>
    <property type="match status" value="1"/>
</dbReference>
<reference evidence="5" key="2">
    <citation type="submission" date="2011-03" db="EMBL/GenBank/DDBJ databases">
        <title>The complete genome of Desulfobacca acetoxidans DSM 11109.</title>
        <authorList>
            <consortium name="US DOE Joint Genome Institute (JGI-PGF)"/>
            <person name="Lucas S."/>
            <person name="Copeland A."/>
            <person name="Lapidus A."/>
            <person name="Bruce D."/>
            <person name="Goodwin L."/>
            <person name="Pitluck S."/>
            <person name="Peters L."/>
            <person name="Kyrpides N."/>
            <person name="Mavromatis K."/>
            <person name="Ivanova N."/>
            <person name="Ovchinnikova G."/>
            <person name="Teshima H."/>
            <person name="Detter J.C."/>
            <person name="Han C."/>
            <person name="Land M."/>
            <person name="Hauser L."/>
            <person name="Markowitz V."/>
            <person name="Cheng J.-F."/>
            <person name="Hugenholtz P."/>
            <person name="Woyke T."/>
            <person name="Wu D."/>
            <person name="Spring S."/>
            <person name="Schueler E."/>
            <person name="Brambilla E."/>
            <person name="Klenk H.-P."/>
            <person name="Eisen J.A."/>
        </authorList>
    </citation>
    <scope>NUCLEOTIDE SEQUENCE [LARGE SCALE GENOMIC DNA]</scope>
    <source>
        <strain evidence="5">ATCC 700848 / DSM 11109 / ASRB2</strain>
    </source>
</reference>
<keyword evidence="1" id="KW-0051">Antiviral defense</keyword>
<reference evidence="4 5" key="1">
    <citation type="journal article" date="2011" name="Stand. Genomic Sci.">
        <title>Complete genome sequence of the acetate-degrading sulfate reducer Desulfobacca acetoxidans type strain (ASRB2).</title>
        <authorList>
            <person name="Goker M."/>
            <person name="Teshima H."/>
            <person name="Lapidus A."/>
            <person name="Nolan M."/>
            <person name="Lucas S."/>
            <person name="Hammon N."/>
            <person name="Deshpande S."/>
            <person name="Cheng J.F."/>
            <person name="Tapia R."/>
            <person name="Han C."/>
            <person name="Goodwin L."/>
            <person name="Pitluck S."/>
            <person name="Huntemann M."/>
            <person name="Liolios K."/>
            <person name="Ivanova N."/>
            <person name="Pagani I."/>
            <person name="Mavromatis K."/>
            <person name="Ovchinikova G."/>
            <person name="Pati A."/>
            <person name="Chen A."/>
            <person name="Palaniappan K."/>
            <person name="Land M."/>
            <person name="Hauser L."/>
            <person name="Brambilla E.M."/>
            <person name="Rohde M."/>
            <person name="Spring S."/>
            <person name="Detter J.C."/>
            <person name="Woyke T."/>
            <person name="Bristow J."/>
            <person name="Eisen J.A."/>
            <person name="Markowitz V."/>
            <person name="Hugenholtz P."/>
            <person name="Kyrpides N.C."/>
            <person name="Klenk H.P."/>
        </authorList>
    </citation>
    <scope>NUCLEOTIDE SEQUENCE [LARGE SCALE GENOMIC DNA]</scope>
    <source>
        <strain evidence="5">ATCC 700848 / DSM 11109 / ASRB2</strain>
    </source>
</reference>
<evidence type="ECO:0000313" key="5">
    <source>
        <dbReference type="Proteomes" id="UP000000483"/>
    </source>
</evidence>
<feature type="domain" description="CRISPR type III-associated protein" evidence="3">
    <location>
        <begin position="48"/>
        <end position="327"/>
    </location>
</feature>
<evidence type="ECO:0000313" key="4">
    <source>
        <dbReference type="EMBL" id="AEB10599.1"/>
    </source>
</evidence>
<dbReference type="AlphaFoldDB" id="F2NE31"/>
<feature type="region of interest" description="Disordered" evidence="2">
    <location>
        <begin position="425"/>
        <end position="469"/>
    </location>
</feature>
<evidence type="ECO:0000259" key="3">
    <source>
        <dbReference type="Pfam" id="PF03787"/>
    </source>
</evidence>
<proteinExistence type="predicted"/>
<evidence type="ECO:0000256" key="1">
    <source>
        <dbReference type="ARBA" id="ARBA00023118"/>
    </source>
</evidence>
<organism evidence="4 5">
    <name type="scientific">Desulfobacca acetoxidans (strain ATCC 700848 / DSM 11109 / ASRB2)</name>
    <dbReference type="NCBI Taxonomy" id="880072"/>
    <lineage>
        <taxon>Bacteria</taxon>
        <taxon>Pseudomonadati</taxon>
        <taxon>Thermodesulfobacteriota</taxon>
        <taxon>Desulfobaccia</taxon>
        <taxon>Desulfobaccales</taxon>
        <taxon>Desulfobaccaceae</taxon>
        <taxon>Desulfobacca</taxon>
    </lineage>
</organism>
<dbReference type="STRING" id="880072.Desac_2792"/>
<dbReference type="PANTHER" id="PTHR35579:SF3">
    <property type="entry name" value="CRISPR SYSTEM CMS ENDORIBONUCLEASE CSM3"/>
    <property type="match status" value="1"/>
</dbReference>
<feature type="compositionally biased region" description="Pro residues" evidence="2">
    <location>
        <begin position="426"/>
        <end position="437"/>
    </location>
</feature>
<keyword evidence="5" id="KW-1185">Reference proteome</keyword>
<evidence type="ECO:0000256" key="2">
    <source>
        <dbReference type="SAM" id="MobiDB-lite"/>
    </source>
</evidence>
<dbReference type="GO" id="GO:0051607">
    <property type="term" value="P:defense response to virus"/>
    <property type="evidence" value="ECO:0007669"/>
    <property type="project" value="UniProtKB-KW"/>
</dbReference>
<dbReference type="InterPro" id="IPR052216">
    <property type="entry name" value="CRISPR_Csm3_endoribonuclease"/>
</dbReference>
<gene>
    <name evidence="4" type="ordered locus">Desac_2792</name>
</gene>
<dbReference type="KEGG" id="dao:Desac_2792"/>
<dbReference type="OrthoDB" id="5362408at2"/>
<feature type="compositionally biased region" description="Basic and acidic residues" evidence="2">
    <location>
        <begin position="460"/>
        <end position="469"/>
    </location>
</feature>